<dbReference type="SMART" id="SM00116">
    <property type="entry name" value="CBS"/>
    <property type="match status" value="2"/>
</dbReference>
<organism evidence="5 6">
    <name type="scientific">Treponema succinifaciens (strain ATCC 33096 / DSM 2489 / 6091)</name>
    <dbReference type="NCBI Taxonomy" id="869209"/>
    <lineage>
        <taxon>Bacteria</taxon>
        <taxon>Pseudomonadati</taxon>
        <taxon>Spirochaetota</taxon>
        <taxon>Spirochaetia</taxon>
        <taxon>Spirochaetales</taxon>
        <taxon>Treponemataceae</taxon>
        <taxon>Treponema</taxon>
    </lineage>
</organism>
<dbReference type="GeneID" id="302999538"/>
<dbReference type="eggNOG" id="COG0517">
    <property type="taxonomic scope" value="Bacteria"/>
</dbReference>
<name>F2NTV3_TRES6</name>
<dbReference type="InterPro" id="IPR046342">
    <property type="entry name" value="CBS_dom_sf"/>
</dbReference>
<reference evidence="6" key="2">
    <citation type="submission" date="2011-04" db="EMBL/GenBank/DDBJ databases">
        <title>The complete genome of chromosome of Treponema succinifaciens DSM 2489.</title>
        <authorList>
            <person name="Lucas S."/>
            <person name="Copeland A."/>
            <person name="Lapidus A."/>
            <person name="Bruce D."/>
            <person name="Goodwin L."/>
            <person name="Pitluck S."/>
            <person name="Peters L."/>
            <person name="Kyrpides N."/>
            <person name="Mavromatis K."/>
            <person name="Ivanova N."/>
            <person name="Ovchinnikova G."/>
            <person name="Teshima H."/>
            <person name="Detter J.C."/>
            <person name="Tapia R."/>
            <person name="Han C."/>
            <person name="Land M."/>
            <person name="Hauser L."/>
            <person name="Markowitz V."/>
            <person name="Cheng J.-F."/>
            <person name="Hugenholtz P."/>
            <person name="Woyke T."/>
            <person name="Wu D."/>
            <person name="Gronow S."/>
            <person name="Wellnitz S."/>
            <person name="Brambilla E."/>
            <person name="Klenk H.-P."/>
            <person name="Eisen J.A."/>
        </authorList>
    </citation>
    <scope>NUCLEOTIDE SEQUENCE [LARGE SCALE GENOMIC DNA]</scope>
    <source>
        <strain evidence="6">ATCC 33096 / DSM 2489 / 6091</strain>
    </source>
</reference>
<dbReference type="RefSeq" id="WP_013702536.1">
    <property type="nucleotide sequence ID" value="NC_015385.1"/>
</dbReference>
<dbReference type="HOGENOM" id="CLU_040681_6_0_12"/>
<protein>
    <submittedName>
        <fullName evidence="5">CBS domain containing membrane protein</fullName>
    </submittedName>
</protein>
<evidence type="ECO:0000259" key="4">
    <source>
        <dbReference type="PROSITE" id="PS51671"/>
    </source>
</evidence>
<dbReference type="SUPFAM" id="SSF54631">
    <property type="entry name" value="CBS-domain pair"/>
    <property type="match status" value="1"/>
</dbReference>
<keyword evidence="6" id="KW-1185">Reference proteome</keyword>
<evidence type="ECO:0000256" key="1">
    <source>
        <dbReference type="ARBA" id="ARBA00023122"/>
    </source>
</evidence>
<dbReference type="InterPro" id="IPR051257">
    <property type="entry name" value="Diverse_CBS-Domain"/>
</dbReference>
<gene>
    <name evidence="5" type="ordered locus">Tresu_2423</name>
</gene>
<dbReference type="OrthoDB" id="9802114at2"/>
<keyword evidence="1 2" id="KW-0129">CBS domain</keyword>
<dbReference type="PROSITE" id="PS51671">
    <property type="entry name" value="ACT"/>
    <property type="match status" value="1"/>
</dbReference>
<dbReference type="CDD" id="cd04584">
    <property type="entry name" value="CBS_pair_AcuB_like"/>
    <property type="match status" value="1"/>
</dbReference>
<evidence type="ECO:0000256" key="2">
    <source>
        <dbReference type="PROSITE-ProRule" id="PRU00703"/>
    </source>
</evidence>
<dbReference type="EMBL" id="CP002631">
    <property type="protein sequence ID" value="AEB15285.1"/>
    <property type="molecule type" value="Genomic_DNA"/>
</dbReference>
<reference evidence="5 6" key="1">
    <citation type="journal article" date="2011" name="Stand. Genomic Sci.">
        <title>Complete genome sequence of Treponema succinifaciens type strain (6091).</title>
        <authorList>
            <person name="Han C."/>
            <person name="Gronow S."/>
            <person name="Teshima H."/>
            <person name="Lapidus A."/>
            <person name="Nolan M."/>
            <person name="Lucas S."/>
            <person name="Hammon N."/>
            <person name="Deshpande S."/>
            <person name="Cheng J.F."/>
            <person name="Zeytun A."/>
            <person name="Tapia R."/>
            <person name="Goodwin L."/>
            <person name="Pitluck S."/>
            <person name="Liolios K."/>
            <person name="Pagani I."/>
            <person name="Ivanova N."/>
            <person name="Mavromatis K."/>
            <person name="Mikhailova N."/>
            <person name="Huntemann M."/>
            <person name="Pati A."/>
            <person name="Chen A."/>
            <person name="Palaniappan K."/>
            <person name="Land M."/>
            <person name="Hauser L."/>
            <person name="Brambilla E.M."/>
            <person name="Rohde M."/>
            <person name="Goker M."/>
            <person name="Woyke T."/>
            <person name="Bristow J."/>
            <person name="Eisen J.A."/>
            <person name="Markowitz V."/>
            <person name="Hugenholtz P."/>
            <person name="Kyrpides N.C."/>
            <person name="Klenk H.P."/>
            <person name="Detter J.C."/>
        </authorList>
    </citation>
    <scope>NUCLEOTIDE SEQUENCE [LARGE SCALE GENOMIC DNA]</scope>
    <source>
        <strain evidence="6">ATCC 33096 / DSM 2489 / 6091</strain>
    </source>
</reference>
<dbReference type="STRING" id="869209.Tresu_2423"/>
<evidence type="ECO:0000259" key="3">
    <source>
        <dbReference type="PROSITE" id="PS51371"/>
    </source>
</evidence>
<dbReference type="InterPro" id="IPR002912">
    <property type="entry name" value="ACT_dom"/>
</dbReference>
<dbReference type="AlphaFoldDB" id="F2NTV3"/>
<dbReference type="PANTHER" id="PTHR43080:SF2">
    <property type="entry name" value="CBS DOMAIN-CONTAINING PROTEIN"/>
    <property type="match status" value="1"/>
</dbReference>
<feature type="domain" description="CBS" evidence="3">
    <location>
        <begin position="7"/>
        <end position="66"/>
    </location>
</feature>
<dbReference type="Pfam" id="PF00571">
    <property type="entry name" value="CBS"/>
    <property type="match status" value="2"/>
</dbReference>
<dbReference type="InterPro" id="IPR000644">
    <property type="entry name" value="CBS_dom"/>
</dbReference>
<proteinExistence type="predicted"/>
<dbReference type="PANTHER" id="PTHR43080">
    <property type="entry name" value="CBS DOMAIN-CONTAINING PROTEIN CBSX3, MITOCHONDRIAL"/>
    <property type="match status" value="1"/>
</dbReference>
<dbReference type="KEGG" id="tsu:Tresu_2423"/>
<evidence type="ECO:0000313" key="5">
    <source>
        <dbReference type="EMBL" id="AEB15285.1"/>
    </source>
</evidence>
<feature type="domain" description="CBS" evidence="3">
    <location>
        <begin position="82"/>
        <end position="138"/>
    </location>
</feature>
<dbReference type="Gene3D" id="3.10.580.10">
    <property type="entry name" value="CBS-domain"/>
    <property type="match status" value="1"/>
</dbReference>
<dbReference type="PROSITE" id="PS51371">
    <property type="entry name" value="CBS"/>
    <property type="match status" value="2"/>
</dbReference>
<evidence type="ECO:0000313" key="6">
    <source>
        <dbReference type="Proteomes" id="UP000006852"/>
    </source>
</evidence>
<feature type="domain" description="ACT" evidence="4">
    <location>
        <begin position="143"/>
        <end position="214"/>
    </location>
</feature>
<accession>F2NTV3</accession>
<dbReference type="Proteomes" id="UP000006852">
    <property type="component" value="Chromosome"/>
</dbReference>
<sequence>MLVKDVMTENPITIGPEASVLEAKEIMSRNKIKKLPVVDRSGALVGIITNTDLAKASPSAATSLDMFELGYLLSKLSVEKTMVKSVKTTTANQTVEEAARLMNDYGISCLPVVKENLLVGFVTESDLFATFIDMFNTRTPGVRAVAVVNEIPGELAKLAVAIAEKNGNIVSLVTSDASDSKHRTVTVKVSNISEAELKSLLESNNAEIKDIRLV</sequence>